<name>A0A3G9JG76_9FIRM</name>
<dbReference type="PANTHER" id="PTHR35004:SF8">
    <property type="entry name" value="TRANSPOSASE RV3428C-RELATED"/>
    <property type="match status" value="1"/>
</dbReference>
<protein>
    <recommendedName>
        <fullName evidence="1">Integrase catalytic domain-containing protein</fullName>
    </recommendedName>
</protein>
<evidence type="ECO:0000259" key="1">
    <source>
        <dbReference type="PROSITE" id="PS50994"/>
    </source>
</evidence>
<dbReference type="EMBL" id="AP019309">
    <property type="protein sequence ID" value="BBH27375.1"/>
    <property type="molecule type" value="Genomic_DNA"/>
</dbReference>
<dbReference type="PROSITE" id="PS50994">
    <property type="entry name" value="INTEGRASE"/>
    <property type="match status" value="1"/>
</dbReference>
<evidence type="ECO:0000313" key="2">
    <source>
        <dbReference type="EMBL" id="BBH27375.1"/>
    </source>
</evidence>
<sequence>MLEYFHGAPKRIVCDNLKTAVVSHPKEEEIILTDQYLDFAEYYSMAIMPAAVRKPKQKASVENTVGNIETFIIARARNITFTSFNQLKLYVMERFQKYNDQPFQKRDGSRSSEFEEEKTRFSRFLIFAMRSQSGLMEEKLTLIVIFSPLSIHW</sequence>
<dbReference type="InterPro" id="IPR001584">
    <property type="entry name" value="Integrase_cat-core"/>
</dbReference>
<dbReference type="GO" id="GO:0015074">
    <property type="term" value="P:DNA integration"/>
    <property type="evidence" value="ECO:0007669"/>
    <property type="project" value="InterPro"/>
</dbReference>
<proteinExistence type="predicted"/>
<dbReference type="InParanoid" id="A0A3G9JG76"/>
<dbReference type="AlphaFoldDB" id="A0A3G9JG76"/>
<keyword evidence="3" id="KW-1185">Reference proteome</keyword>
<feature type="domain" description="Integrase catalytic" evidence="1">
    <location>
        <begin position="1"/>
        <end position="119"/>
    </location>
</feature>
<accession>A0A3G9JG76</accession>
<dbReference type="Proteomes" id="UP000268059">
    <property type="component" value="Chromosome"/>
</dbReference>
<evidence type="ECO:0000313" key="3">
    <source>
        <dbReference type="Proteomes" id="UP000268059"/>
    </source>
</evidence>
<dbReference type="KEGG" id="ebm:SG0102_23090"/>
<reference evidence="2 3" key="1">
    <citation type="submission" date="2018-11" db="EMBL/GenBank/DDBJ databases">
        <title>Novel Erysipelotrichaceae bacterium isolated from small intestine of a swine.</title>
        <authorList>
            <person name="Kim J.S."/>
            <person name="Choe H."/>
            <person name="Lee Y.R."/>
            <person name="Kim K.M."/>
            <person name="Park D.S."/>
        </authorList>
    </citation>
    <scope>NUCLEOTIDE SEQUENCE [LARGE SCALE GENOMIC DNA]</scope>
    <source>
        <strain evidence="2 3">SG0102</strain>
    </source>
</reference>
<gene>
    <name evidence="2" type="ORF">SG0102_23090</name>
</gene>
<dbReference type="PANTHER" id="PTHR35004">
    <property type="entry name" value="TRANSPOSASE RV3428C-RELATED"/>
    <property type="match status" value="1"/>
</dbReference>
<organism evidence="2 3">
    <name type="scientific">Intestinibaculum porci</name>
    <dbReference type="NCBI Taxonomy" id="2487118"/>
    <lineage>
        <taxon>Bacteria</taxon>
        <taxon>Bacillati</taxon>
        <taxon>Bacillota</taxon>
        <taxon>Erysipelotrichia</taxon>
        <taxon>Erysipelotrichales</taxon>
        <taxon>Erysipelotrichaceae</taxon>
        <taxon>Intestinibaculum</taxon>
    </lineage>
</organism>